<evidence type="ECO:0000313" key="4">
    <source>
        <dbReference type="Proteomes" id="UP001281410"/>
    </source>
</evidence>
<dbReference type="EC" id="2.7.7.48" evidence="1"/>
<gene>
    <name evidence="3" type="ORF">Dsin_011823</name>
</gene>
<evidence type="ECO:0000256" key="1">
    <source>
        <dbReference type="RuleBase" id="RU363098"/>
    </source>
</evidence>
<dbReference type="InterPro" id="IPR057596">
    <property type="entry name" value="RDRP_core"/>
</dbReference>
<sequence>MLETERGGIKYTFSDGIGKISADLAHIAARNGAVQATLHPRFRFVMVAGYKGVVAVDPTSTVKLSLRKSMSKYKSRTQVLMFWHAAGTSPWENAYVLKEMLTCDYKPDEEPYLSMMLQTFRALHLQELMGCLDETGTLEYVQVFVQHSGSRCHHPDNTSHCLVGADTTLSRARSDLNGDVYFVCWDPDLIPPCQFPPMNYTPAPPKVSDNDVIIEDIEEYFVNYIMNDSLGVICNAHVAFADTEPNKAMSNYSCKKPARLASIAVDFSNTSVAAEIPRSLHTQKYPDFMEKENRTTYESQCVLGKLYREVKDIAPPTAGIKSFTREVAMFSYDPAMEVEGIEKYIDKAFY</sequence>
<protein>
    <recommendedName>
        <fullName evidence="1">RNA-dependent RNA polymerase</fullName>
        <ecNumber evidence="1">2.7.7.48</ecNumber>
    </recommendedName>
</protein>
<dbReference type="PANTHER" id="PTHR23079">
    <property type="entry name" value="RNA-DEPENDENT RNA POLYMERASE"/>
    <property type="match status" value="1"/>
</dbReference>
<organism evidence="3 4">
    <name type="scientific">Dipteronia sinensis</name>
    <dbReference type="NCBI Taxonomy" id="43782"/>
    <lineage>
        <taxon>Eukaryota</taxon>
        <taxon>Viridiplantae</taxon>
        <taxon>Streptophyta</taxon>
        <taxon>Embryophyta</taxon>
        <taxon>Tracheophyta</taxon>
        <taxon>Spermatophyta</taxon>
        <taxon>Magnoliopsida</taxon>
        <taxon>eudicotyledons</taxon>
        <taxon>Gunneridae</taxon>
        <taxon>Pentapetalae</taxon>
        <taxon>rosids</taxon>
        <taxon>malvids</taxon>
        <taxon>Sapindales</taxon>
        <taxon>Sapindaceae</taxon>
        <taxon>Hippocastanoideae</taxon>
        <taxon>Acereae</taxon>
        <taxon>Dipteronia</taxon>
    </lineage>
</organism>
<evidence type="ECO:0000259" key="2">
    <source>
        <dbReference type="Pfam" id="PF05183"/>
    </source>
</evidence>
<dbReference type="GO" id="GO:0003968">
    <property type="term" value="F:RNA-directed RNA polymerase activity"/>
    <property type="evidence" value="ECO:0007669"/>
    <property type="project" value="UniProtKB-KW"/>
</dbReference>
<keyword evidence="1" id="KW-0696">RNA-directed RNA polymerase</keyword>
<dbReference type="GO" id="GO:0031380">
    <property type="term" value="C:nuclear RNA-directed RNA polymerase complex"/>
    <property type="evidence" value="ECO:0007669"/>
    <property type="project" value="TreeGrafter"/>
</dbReference>
<proteinExistence type="inferred from homology"/>
<dbReference type="PANTHER" id="PTHR23079:SF38">
    <property type="entry name" value="RNA-DEPENDENT RNA POLYMERASE"/>
    <property type="match status" value="1"/>
</dbReference>
<keyword evidence="4" id="KW-1185">Reference proteome</keyword>
<keyword evidence="1" id="KW-0808">Transferase</keyword>
<comment type="function">
    <text evidence="1">Probably involved in the RNA silencing pathway and required for the generation of small interfering RNAs (siRNAs).</text>
</comment>
<comment type="caution">
    <text evidence="3">The sequence shown here is derived from an EMBL/GenBank/DDBJ whole genome shotgun (WGS) entry which is preliminary data.</text>
</comment>
<dbReference type="GO" id="GO:0030422">
    <property type="term" value="P:siRNA processing"/>
    <property type="evidence" value="ECO:0007669"/>
    <property type="project" value="TreeGrafter"/>
</dbReference>
<name>A0AAE0E7C9_9ROSI</name>
<comment type="catalytic activity">
    <reaction evidence="1">
        <text>RNA(n) + a ribonucleoside 5'-triphosphate = RNA(n+1) + diphosphate</text>
        <dbReference type="Rhea" id="RHEA:21248"/>
        <dbReference type="Rhea" id="RHEA-COMP:14527"/>
        <dbReference type="Rhea" id="RHEA-COMP:17342"/>
        <dbReference type="ChEBI" id="CHEBI:33019"/>
        <dbReference type="ChEBI" id="CHEBI:61557"/>
        <dbReference type="ChEBI" id="CHEBI:140395"/>
        <dbReference type="EC" id="2.7.7.48"/>
    </reaction>
</comment>
<dbReference type="EMBL" id="JANJYJ010000004">
    <property type="protein sequence ID" value="KAK3217853.1"/>
    <property type="molecule type" value="Genomic_DNA"/>
</dbReference>
<feature type="domain" description="RDRP core" evidence="2">
    <location>
        <begin position="174"/>
        <end position="310"/>
    </location>
</feature>
<evidence type="ECO:0000313" key="3">
    <source>
        <dbReference type="EMBL" id="KAK3217853.1"/>
    </source>
</evidence>
<keyword evidence="1" id="KW-0943">RNA-mediated gene silencing</keyword>
<keyword evidence="1" id="KW-0694">RNA-binding</keyword>
<reference evidence="3" key="1">
    <citation type="journal article" date="2023" name="Plant J.">
        <title>Genome sequences and population genomics provide insights into the demographic history, inbreeding, and mutation load of two 'living fossil' tree species of Dipteronia.</title>
        <authorList>
            <person name="Feng Y."/>
            <person name="Comes H.P."/>
            <person name="Chen J."/>
            <person name="Zhu S."/>
            <person name="Lu R."/>
            <person name="Zhang X."/>
            <person name="Li P."/>
            <person name="Qiu J."/>
            <person name="Olsen K.M."/>
            <person name="Qiu Y."/>
        </authorList>
    </citation>
    <scope>NUCLEOTIDE SEQUENCE</scope>
    <source>
        <strain evidence="3">NBL</strain>
    </source>
</reference>
<keyword evidence="1" id="KW-0548">Nucleotidyltransferase</keyword>
<dbReference type="GO" id="GO:0003723">
    <property type="term" value="F:RNA binding"/>
    <property type="evidence" value="ECO:0007669"/>
    <property type="project" value="UniProtKB-KW"/>
</dbReference>
<comment type="similarity">
    <text evidence="1">Belongs to the RdRP family.</text>
</comment>
<dbReference type="InterPro" id="IPR007855">
    <property type="entry name" value="RDRP"/>
</dbReference>
<dbReference type="Proteomes" id="UP001281410">
    <property type="component" value="Unassembled WGS sequence"/>
</dbReference>
<accession>A0AAE0E7C9</accession>
<dbReference type="AlphaFoldDB" id="A0AAE0E7C9"/>
<feature type="domain" description="RDRP core" evidence="2">
    <location>
        <begin position="8"/>
        <end position="77"/>
    </location>
</feature>
<dbReference type="Pfam" id="PF05183">
    <property type="entry name" value="RdRP"/>
    <property type="match status" value="2"/>
</dbReference>